<dbReference type="Proteomes" id="UP000198211">
    <property type="component" value="Unassembled WGS sequence"/>
</dbReference>
<comment type="caution">
    <text evidence="1">The sequence shown here is derived from an EMBL/GenBank/DDBJ whole genome shotgun (WGS) entry which is preliminary data.</text>
</comment>
<sequence length="130" mass="14641">MLSSRRFVEDAIFLLVAFDRLSTQKMFTQISLTCKRHPGIFDGYDRISSDDLDAALQQNELRLQGRVSSVAPLRSPLINSYGRSRTGALWGSISERESCRREVFGFQTRFGQPTLFVTLTPNVANSFAMA</sequence>
<reference evidence="2" key="1">
    <citation type="submission" date="2017-03" db="EMBL/GenBank/DDBJ databases">
        <title>Phytopthora megakarya and P. palmivora, two closely related causual agents of cacao black pod achieved similar genome size and gene model numbers by different mechanisms.</title>
        <authorList>
            <person name="Ali S."/>
            <person name="Shao J."/>
            <person name="Larry D.J."/>
            <person name="Kronmiller B."/>
            <person name="Shen D."/>
            <person name="Strem M.D."/>
            <person name="Melnick R.L."/>
            <person name="Guiltinan M.J."/>
            <person name="Tyler B.M."/>
            <person name="Meinhardt L.W."/>
            <person name="Bailey B.A."/>
        </authorList>
    </citation>
    <scope>NUCLEOTIDE SEQUENCE [LARGE SCALE GENOMIC DNA]</scope>
    <source>
        <strain evidence="2">zdho120</strain>
    </source>
</reference>
<evidence type="ECO:0000313" key="1">
    <source>
        <dbReference type="EMBL" id="OWZ02793.1"/>
    </source>
</evidence>
<keyword evidence="2" id="KW-1185">Reference proteome</keyword>
<protein>
    <recommendedName>
        <fullName evidence="3">Helitron helicase</fullName>
    </recommendedName>
</protein>
<dbReference type="EMBL" id="NBNE01005934">
    <property type="protein sequence ID" value="OWZ02793.1"/>
    <property type="molecule type" value="Genomic_DNA"/>
</dbReference>
<organism evidence="1 2">
    <name type="scientific">Phytophthora megakarya</name>
    <dbReference type="NCBI Taxonomy" id="4795"/>
    <lineage>
        <taxon>Eukaryota</taxon>
        <taxon>Sar</taxon>
        <taxon>Stramenopiles</taxon>
        <taxon>Oomycota</taxon>
        <taxon>Peronosporomycetes</taxon>
        <taxon>Peronosporales</taxon>
        <taxon>Peronosporaceae</taxon>
        <taxon>Phytophthora</taxon>
    </lineage>
</organism>
<dbReference type="AlphaFoldDB" id="A0A225VBP0"/>
<dbReference type="OrthoDB" id="124644at2759"/>
<accession>A0A225VBP0</accession>
<name>A0A225VBP0_9STRA</name>
<evidence type="ECO:0008006" key="3">
    <source>
        <dbReference type="Google" id="ProtNLM"/>
    </source>
</evidence>
<proteinExistence type="predicted"/>
<evidence type="ECO:0000313" key="2">
    <source>
        <dbReference type="Proteomes" id="UP000198211"/>
    </source>
</evidence>
<gene>
    <name evidence="1" type="ORF">PHMEG_00025581</name>
</gene>